<dbReference type="GO" id="GO:0006952">
    <property type="term" value="P:defense response"/>
    <property type="evidence" value="ECO:0007669"/>
    <property type="project" value="UniProtKB-KW"/>
</dbReference>
<dbReference type="PRINTS" id="PR00364">
    <property type="entry name" value="DISEASERSIST"/>
</dbReference>
<evidence type="ECO:0000313" key="8">
    <source>
        <dbReference type="Proteomes" id="UP001374584"/>
    </source>
</evidence>
<dbReference type="EMBL" id="JAYMYR010000003">
    <property type="protein sequence ID" value="KAK7374192.1"/>
    <property type="molecule type" value="Genomic_DNA"/>
</dbReference>
<dbReference type="InterPro" id="IPR027417">
    <property type="entry name" value="P-loop_NTPase"/>
</dbReference>
<comment type="similarity">
    <text evidence="1">Belongs to the disease resistance NB-LRR family.</text>
</comment>
<dbReference type="Proteomes" id="UP001374584">
    <property type="component" value="Unassembled WGS sequence"/>
</dbReference>
<dbReference type="Gene3D" id="3.80.10.10">
    <property type="entry name" value="Ribonuclease Inhibitor"/>
    <property type="match status" value="8"/>
</dbReference>
<dbReference type="Pfam" id="PF00931">
    <property type="entry name" value="NB-ARC"/>
    <property type="match status" value="1"/>
</dbReference>
<dbReference type="GO" id="GO:0005524">
    <property type="term" value="F:ATP binding"/>
    <property type="evidence" value="ECO:0007669"/>
    <property type="project" value="UniProtKB-KW"/>
</dbReference>
<keyword evidence="4" id="KW-0067">ATP-binding</keyword>
<organism evidence="7 8">
    <name type="scientific">Phaseolus coccineus</name>
    <name type="common">Scarlet runner bean</name>
    <name type="synonym">Phaseolus multiflorus</name>
    <dbReference type="NCBI Taxonomy" id="3886"/>
    <lineage>
        <taxon>Eukaryota</taxon>
        <taxon>Viridiplantae</taxon>
        <taxon>Streptophyta</taxon>
        <taxon>Embryophyta</taxon>
        <taxon>Tracheophyta</taxon>
        <taxon>Spermatophyta</taxon>
        <taxon>Magnoliopsida</taxon>
        <taxon>eudicotyledons</taxon>
        <taxon>Gunneridae</taxon>
        <taxon>Pentapetalae</taxon>
        <taxon>rosids</taxon>
        <taxon>fabids</taxon>
        <taxon>Fabales</taxon>
        <taxon>Fabaceae</taxon>
        <taxon>Papilionoideae</taxon>
        <taxon>50 kb inversion clade</taxon>
        <taxon>NPAAA clade</taxon>
        <taxon>indigoferoid/millettioid clade</taxon>
        <taxon>Phaseoleae</taxon>
        <taxon>Phaseolus</taxon>
    </lineage>
</organism>
<evidence type="ECO:0000259" key="6">
    <source>
        <dbReference type="SMART" id="SM00382"/>
    </source>
</evidence>
<gene>
    <name evidence="7" type="ORF">VNO80_07619</name>
</gene>
<dbReference type="Pfam" id="PF23247">
    <property type="entry name" value="LRR_RPS2"/>
    <property type="match status" value="10"/>
</dbReference>
<feature type="domain" description="AAA+ ATPase" evidence="6">
    <location>
        <begin position="174"/>
        <end position="346"/>
    </location>
</feature>
<sequence length="2771" mass="318652">MEAVVSTATENTVQIAVRVVKRQLSYFFYYKDKFEEVKCHIEMLDNTRKRIQHQVDNAEMNAEEIEDDVQHCLKQLDEKIKKYELFIRDEQHSKTRCSIGFFPNNLSLRYRLGRNATKMAEEMKAEELWNKRFDEVSYRVLPSINAALTNTSYESFASRTKTVDMFMQALEDSTVNKIGLYGVGGVGKTTLVKEVAKKAQEKKLFNVVVMANITRNPNIIKIQGQIAEMLGMRLEEESEIVRADRIRKRLMKEKENTLIILDDLWEGLDLNRLGIPCSDEDDGSQQDVNDISDSGYDKMEKEELSSDFNNMTEEKLSDDHKRCKILLTSRRKQVLCNQMDVQERSTFSVGVLNENEAKTLLKKLAGIHVQNFAYDEKAIEIARMCDGLPIALVSIGRALKNKSSLVWEDVYQQMKKQNVTEGQEPIEFSIRLSYDHLKNEQLKCIFLHCARMGNDALVMDLVKFCIGLGLIQGVHTIREVRNKVNMLIEELKESSLVGESYSSDRFNMHDIVRDVAISISSKEKHMFFMKNGILDEWPHKHELERYTAIFLHSCYIIDDLPWSMYCPRLEVLHIDNKDHLLKIPDDFFKDMIELRVLILTAFNLPCLPSSIICLTKLRMLNLERCTLGQDLSLIGELKKLRILTLSGSNIQIFPLEFGKLGKLQLLDLSNCLKLSVIPSNVISRMNILEEFYMRDSMILWETEKNSQSQNASLSELRHLNQLRNLDLHIQNVAQVPQNLYFDKLDSYKIVIGEFDMLAEGEFKIPDKYEVVKLLVLNLKEGIDIHSETWVKMLFKSVEYLLLGELIDVDDVFYELNVEGFLELKHLSIVNNFGLQYIINSVEQFHPLLAFPKLESLYLYKLYNLEKICNNQLLEASFSRLKTIKIKSCDKLENLFPFSMVRLLTMLEKIEVCDCDTLKDIVSVERKTHANSDDNIEFPQLRFLTLKSLSTFTCLYTNDKMPCTQSLEDNGQNRNKDIITEVEQDGNKFCLSLFSEKVSIPKLEWLELSSINIQKIWSDQSQHCFQKLLTLNVIDCGNLKYLLSFSMAGRLVNLQSLSVSECEMMEDIFRPEDVEGNIDNVFPKLKKMEIMSMEKLNTIWQPHIGLHSFCSLDSLIIRECHKLVTIIPSFMEQRFQSLQSLTITNCKSVENIFDFAMIAQACDRNETNLHKIVLQGLPNLVSVWKDDTCEILKYNHLQSITVVGSPYLKYLFPLSVANDLEKLEFLEVGNCKAMKEIVAWDQGSNENAIITFKFPHLNNVSLQSLFELVSFYGGTHTLEWPSLKKLFILRCGKLEGITTEISNSQVKPIVLATEKVIYNLEYMAMSFREVEWLQNYIVNVHRMHNLQSIVLHGLKNVEILFWFLHRLPNLKRLTLGFCHLKRIWAPASLISHEKIGVVLQLKELELKSIWSLEEIGFEHEVLLQRVERLIIQRCTKLTNLASSSISFSFLTYLEVVNCMMRNLVTCSTAKTLVQLRTMKVSSCPMIVEIVAEYEEEKVQEIEFQQLRSLELVSLQNLTSFLSADKCDLKFPLLENLVVSGCPKMKKFSQVQSAPNIQKVHVVAGEKDKWYWEGDLNATLQKHFTHQVSFEYSKHMKLEDYPEMKEVRYDKPVFPDNFFGRLKKLEFDAACKREIVIPSHVLPYLKNLEELNVESCKPARIIFDIDESETKTKGIVFGLKRLTLKGLSNMKCIWNKNPRGIVNFPNLEEVLVDDCGALVTLFPSILATNLGKLKTVTIQNCCKLVEIVEKKEVMEDGTTEMFEFPCLSKLFLWNLPLLICFYPGQHHLRCPILERLHVAYCRKFKLFASEFHHSLQHPMFSIEEVVPKLKKVILNEQNIILLKDGHSPDLLHKLNYLDLAFEDYDNKKDTLPFDFLHKVTNLEHLVVRRCFGLKEIFPSQKLDGHDGILAGLKKLSIHKLLELESIGLDHPWVKPYIEKLQALALVKCPRLERLVHCATSFISLKQLVVKDCKRMKYLFTSSTAKSLVKLETLRVENCESIKEIAAKEDEDGCDEIIFGRLTKLWLYSLPKLVSFYSGNATLQFSSLQIMRLFKCPNMKTFSEEDTKAPMLYGIQSSINSDLTFHSDLNMTTETLFHQQGFFEYTKHKIVVDYLEMRGFGPVKYPGKFFGSLKKLKFDGASKGDTVIPYNLLSHLKSLEELNVHSSDEVQVIFGMDDSQAKTKDTVFHLKKLTLKDLSNLKCVFNKTPQGSVSFPNLHELSVEGCGSLVTLFANNLGKLKSLEMQSCDKLVEIVVRKEDAIENGTTETLMFEFPCLSSLTLFNLTHLSCFYPAKHHLECPNLDVLHVAYCPKMKLFTSEIHDSHKEAATEVPISWLQQPLFMVEKVVPKLMGLTLNEENMRLLSNTHVPQEYLSKLIILRLCFEDDKNEKDTLPFEFLHKVPNLEHFQVQRCFGVKEIFPSQKLEVHDGIPASLNGLTLSELNELESIGLEHPWVSPYFEKLQFLKVIRCPRLERLGCGAMSFINLKELCVKDCGRMEYLFTFETAKSLGQLKTLIIKNCESIKEIARKEDEEDCDEIIFRRLTTLRLCSLPRLQSFLSGKTTLQFSCLKKANVIDCPNMKTLSEGVLNAPSFLGIETSSEDSDSFLHNDLPKVASNRAKNSVVGRLAALYKQKKLTLQRTKDTGADMKPNTLPLKKLILNPDEILRLQDSLYHGLLSQTHYYSFSEACPLIDDSNHQGIHSVVVIIMTVLSIGNPSSRLVIRHSSVRTNIKLTILSLSVPSHPSTSRVSLLQQRICLLLHIKVDFMRQFNPA</sequence>
<keyword evidence="3" id="KW-0611">Plant defense</keyword>
<evidence type="ECO:0000256" key="2">
    <source>
        <dbReference type="ARBA" id="ARBA00022741"/>
    </source>
</evidence>
<evidence type="ECO:0000256" key="3">
    <source>
        <dbReference type="ARBA" id="ARBA00022821"/>
    </source>
</evidence>
<accession>A0AAN9RK23</accession>
<keyword evidence="8" id="KW-1185">Reference proteome</keyword>
<dbReference type="GO" id="GO:0043531">
    <property type="term" value="F:ADP binding"/>
    <property type="evidence" value="ECO:0007669"/>
    <property type="project" value="InterPro"/>
</dbReference>
<dbReference type="InterPro" id="IPR050905">
    <property type="entry name" value="Plant_NBS-LRR"/>
</dbReference>
<proteinExistence type="inferred from homology"/>
<dbReference type="SUPFAM" id="SSF52058">
    <property type="entry name" value="L domain-like"/>
    <property type="match status" value="2"/>
</dbReference>
<dbReference type="Gene3D" id="1.10.8.430">
    <property type="entry name" value="Helical domain of apoptotic protease-activating factors"/>
    <property type="match status" value="1"/>
</dbReference>
<feature type="coiled-coil region" evidence="5">
    <location>
        <begin position="41"/>
        <end position="82"/>
    </location>
</feature>
<dbReference type="Pfam" id="PF13855">
    <property type="entry name" value="LRR_8"/>
    <property type="match status" value="1"/>
</dbReference>
<keyword evidence="2" id="KW-0547">Nucleotide-binding</keyword>
<evidence type="ECO:0000256" key="1">
    <source>
        <dbReference type="ARBA" id="ARBA00008894"/>
    </source>
</evidence>
<dbReference type="SUPFAM" id="SSF52540">
    <property type="entry name" value="P-loop containing nucleoside triphosphate hydrolases"/>
    <property type="match status" value="1"/>
</dbReference>
<evidence type="ECO:0000256" key="4">
    <source>
        <dbReference type="ARBA" id="ARBA00022840"/>
    </source>
</evidence>
<dbReference type="SMART" id="SM00382">
    <property type="entry name" value="AAA"/>
    <property type="match status" value="1"/>
</dbReference>
<dbReference type="InterPro" id="IPR057135">
    <property type="entry name" value="At4g27190-like_LRR"/>
</dbReference>
<dbReference type="Gene3D" id="3.40.50.300">
    <property type="entry name" value="P-loop containing nucleotide triphosphate hydrolases"/>
    <property type="match status" value="1"/>
</dbReference>
<name>A0AAN9RK23_PHACN</name>
<dbReference type="InterPro" id="IPR001611">
    <property type="entry name" value="Leu-rich_rpt"/>
</dbReference>
<dbReference type="InterPro" id="IPR002182">
    <property type="entry name" value="NB-ARC"/>
</dbReference>
<dbReference type="SUPFAM" id="SSF52047">
    <property type="entry name" value="RNI-like"/>
    <property type="match status" value="3"/>
</dbReference>
<dbReference type="InterPro" id="IPR032675">
    <property type="entry name" value="LRR_dom_sf"/>
</dbReference>
<reference evidence="7 8" key="1">
    <citation type="submission" date="2024-01" db="EMBL/GenBank/DDBJ databases">
        <title>The genomes of 5 underutilized Papilionoideae crops provide insights into root nodulation and disease resistanc.</title>
        <authorList>
            <person name="Jiang F."/>
        </authorList>
    </citation>
    <scope>NUCLEOTIDE SEQUENCE [LARGE SCALE GENOMIC DNA]</scope>
    <source>
        <strain evidence="7">JINMINGXINNONG_FW02</strain>
        <tissue evidence="7">Leaves</tissue>
    </source>
</reference>
<keyword evidence="5" id="KW-0175">Coiled coil</keyword>
<dbReference type="InterPro" id="IPR042197">
    <property type="entry name" value="Apaf_helical"/>
</dbReference>
<evidence type="ECO:0000313" key="7">
    <source>
        <dbReference type="EMBL" id="KAK7374192.1"/>
    </source>
</evidence>
<comment type="caution">
    <text evidence="7">The sequence shown here is derived from an EMBL/GenBank/DDBJ whole genome shotgun (WGS) entry which is preliminary data.</text>
</comment>
<dbReference type="PANTHER" id="PTHR33463:SF196">
    <property type="entry name" value="NB-ARC DOMAIN DISEASE RESISTANCE PROTEIN"/>
    <property type="match status" value="1"/>
</dbReference>
<evidence type="ECO:0000256" key="5">
    <source>
        <dbReference type="SAM" id="Coils"/>
    </source>
</evidence>
<protein>
    <recommendedName>
        <fullName evidence="6">AAA+ ATPase domain-containing protein</fullName>
    </recommendedName>
</protein>
<dbReference type="PANTHER" id="PTHR33463">
    <property type="entry name" value="NB-ARC DOMAIN-CONTAINING PROTEIN-RELATED"/>
    <property type="match status" value="1"/>
</dbReference>
<dbReference type="InterPro" id="IPR003593">
    <property type="entry name" value="AAA+_ATPase"/>
</dbReference>